<keyword evidence="12" id="KW-1185">Reference proteome</keyword>
<dbReference type="Gene3D" id="1.20.140.10">
    <property type="entry name" value="Butyryl-CoA Dehydrogenase, subunit A, domain 3"/>
    <property type="match status" value="1"/>
</dbReference>
<name>A0ABW8U4Z5_9BACT</name>
<comment type="subunit">
    <text evidence="3">Homodimer.</text>
</comment>
<evidence type="ECO:0000256" key="6">
    <source>
        <dbReference type="ARBA" id="ARBA00023002"/>
    </source>
</evidence>
<dbReference type="InterPro" id="IPR037069">
    <property type="entry name" value="AcylCoA_DH/ox_N_sf"/>
</dbReference>
<dbReference type="InterPro" id="IPR009075">
    <property type="entry name" value="AcylCo_DH/oxidase_C"/>
</dbReference>
<evidence type="ECO:0000256" key="5">
    <source>
        <dbReference type="ARBA" id="ARBA00022827"/>
    </source>
</evidence>
<reference evidence="11 12" key="1">
    <citation type="submission" date="2024-07" db="EMBL/GenBank/DDBJ databases">
        <authorList>
            <person name="Pitt A."/>
            <person name="Hahn M.W."/>
        </authorList>
    </citation>
    <scope>NUCLEOTIDE SEQUENCE [LARGE SCALE GENOMIC DNA]</scope>
    <source>
        <strain evidence="11 12">2-BAHN-186B</strain>
    </source>
</reference>
<dbReference type="InterPro" id="IPR050741">
    <property type="entry name" value="Acyl-CoA_dehydrogenase"/>
</dbReference>
<dbReference type="Pfam" id="PF02771">
    <property type="entry name" value="Acyl-CoA_dh_N"/>
    <property type="match status" value="1"/>
</dbReference>
<proteinExistence type="inferred from homology"/>
<dbReference type="EMBL" id="JBEWZF010000001">
    <property type="protein sequence ID" value="MFL0297787.1"/>
    <property type="molecule type" value="Genomic_DNA"/>
</dbReference>
<organism evidence="11 12">
    <name type="scientific">Aquirufa novilacunae</name>
    <dbReference type="NCBI Taxonomy" id="3139305"/>
    <lineage>
        <taxon>Bacteria</taxon>
        <taxon>Pseudomonadati</taxon>
        <taxon>Bacteroidota</taxon>
        <taxon>Cytophagia</taxon>
        <taxon>Cytophagales</taxon>
        <taxon>Flectobacillaceae</taxon>
        <taxon>Aquirufa</taxon>
    </lineage>
</organism>
<comment type="caution">
    <text evidence="11">The sequence shown here is derived from an EMBL/GenBank/DDBJ whole genome shotgun (WGS) entry which is preliminary data.</text>
</comment>
<evidence type="ECO:0000256" key="4">
    <source>
        <dbReference type="ARBA" id="ARBA00022630"/>
    </source>
</evidence>
<evidence type="ECO:0000313" key="11">
    <source>
        <dbReference type="EMBL" id="MFL0297787.1"/>
    </source>
</evidence>
<evidence type="ECO:0000313" key="12">
    <source>
        <dbReference type="Proteomes" id="UP001623553"/>
    </source>
</evidence>
<sequence>MFESDKALMLVHRYRAFLEKHIIPLEQGAIYGSFRAHLPALHALRAKAKEEGLFAPHLPVPHGGLGLSLVEFASISEVLGTSPLGHYVFNCNAPDIGNMELMHQFASPYLQETYLRPLELGEIRSCFAMTEPEHAGSNPVHMSTTAVREGDEYVINGHKWFTSSADGASFTIVMAVTNPSAENPYAKASMILVPLDTPGYRRIRNISIMGDEGEDYLSHSEVEFVNCRVPVSHLIGEEGSGFQLAQVRLGPGRIHHCMRWIGICERALGMMCDRAIERELNPGHSLAMQQTIQNWIAESAAEIKASRLLVLNTAHKIEKDGAKAAKEDISTIKFFVSDVLMKVIDRAIQVHGGLGITDDTLLSFWYRHERGARIYDGPDEVHKTVLAKSILKSRRG</sequence>
<keyword evidence="4 7" id="KW-0285">Flavoprotein</keyword>
<dbReference type="InterPro" id="IPR013786">
    <property type="entry name" value="AcylCoA_DH/ox_N"/>
</dbReference>
<dbReference type="InterPro" id="IPR006091">
    <property type="entry name" value="Acyl-CoA_Oxase/DH_mid-dom"/>
</dbReference>
<feature type="domain" description="Acyl-CoA oxidase/dehydrogenase middle" evidence="9">
    <location>
        <begin position="126"/>
        <end position="226"/>
    </location>
</feature>
<dbReference type="Pfam" id="PF00441">
    <property type="entry name" value="Acyl-CoA_dh_1"/>
    <property type="match status" value="1"/>
</dbReference>
<evidence type="ECO:0000256" key="1">
    <source>
        <dbReference type="ARBA" id="ARBA00001974"/>
    </source>
</evidence>
<dbReference type="SUPFAM" id="SSF47203">
    <property type="entry name" value="Acyl-CoA dehydrogenase C-terminal domain-like"/>
    <property type="match status" value="1"/>
</dbReference>
<evidence type="ECO:0000259" key="10">
    <source>
        <dbReference type="Pfam" id="PF02771"/>
    </source>
</evidence>
<dbReference type="Gene3D" id="1.10.540.10">
    <property type="entry name" value="Acyl-CoA dehydrogenase/oxidase, N-terminal domain"/>
    <property type="match status" value="1"/>
</dbReference>
<gene>
    <name evidence="11" type="ORF">AAE961_02765</name>
</gene>
<evidence type="ECO:0000259" key="8">
    <source>
        <dbReference type="Pfam" id="PF00441"/>
    </source>
</evidence>
<dbReference type="InterPro" id="IPR046373">
    <property type="entry name" value="Acyl-CoA_Oxase/DH_mid-dom_sf"/>
</dbReference>
<feature type="domain" description="Acyl-CoA dehydrogenase/oxidase C-terminal" evidence="8">
    <location>
        <begin position="239"/>
        <end position="391"/>
    </location>
</feature>
<keyword evidence="6 7" id="KW-0560">Oxidoreductase</keyword>
<dbReference type="Gene3D" id="2.40.110.10">
    <property type="entry name" value="Butyryl-CoA Dehydrogenase, subunit A, domain 2"/>
    <property type="match status" value="1"/>
</dbReference>
<comment type="similarity">
    <text evidence="2 7">Belongs to the acyl-CoA dehydrogenase family.</text>
</comment>
<dbReference type="PANTHER" id="PTHR48083">
    <property type="entry name" value="MEDIUM-CHAIN SPECIFIC ACYL-COA DEHYDROGENASE, MITOCHONDRIAL-RELATED"/>
    <property type="match status" value="1"/>
</dbReference>
<evidence type="ECO:0000256" key="2">
    <source>
        <dbReference type="ARBA" id="ARBA00009347"/>
    </source>
</evidence>
<dbReference type="Proteomes" id="UP001623553">
    <property type="component" value="Unassembled WGS sequence"/>
</dbReference>
<comment type="cofactor">
    <cofactor evidence="1 7">
        <name>FAD</name>
        <dbReference type="ChEBI" id="CHEBI:57692"/>
    </cofactor>
</comment>
<evidence type="ECO:0000256" key="3">
    <source>
        <dbReference type="ARBA" id="ARBA00011738"/>
    </source>
</evidence>
<accession>A0ABW8U4Z5</accession>
<dbReference type="InterPro" id="IPR036250">
    <property type="entry name" value="AcylCo_DH-like_C"/>
</dbReference>
<evidence type="ECO:0000256" key="7">
    <source>
        <dbReference type="RuleBase" id="RU362125"/>
    </source>
</evidence>
<keyword evidence="5 7" id="KW-0274">FAD</keyword>
<dbReference type="SUPFAM" id="SSF56645">
    <property type="entry name" value="Acyl-CoA dehydrogenase NM domain-like"/>
    <property type="match status" value="1"/>
</dbReference>
<dbReference type="RefSeq" id="WP_406799729.1">
    <property type="nucleotide sequence ID" value="NZ_JBEWZF010000001.1"/>
</dbReference>
<feature type="domain" description="Acyl-CoA dehydrogenase/oxidase N-terminal" evidence="10">
    <location>
        <begin position="5"/>
        <end position="118"/>
    </location>
</feature>
<dbReference type="Pfam" id="PF02770">
    <property type="entry name" value="Acyl-CoA_dh_M"/>
    <property type="match status" value="1"/>
</dbReference>
<protein>
    <submittedName>
        <fullName evidence="11">Acyl-CoA dehydrogenase family protein</fullName>
    </submittedName>
</protein>
<dbReference type="InterPro" id="IPR009100">
    <property type="entry name" value="AcylCoA_DH/oxidase_NM_dom_sf"/>
</dbReference>
<evidence type="ECO:0000259" key="9">
    <source>
        <dbReference type="Pfam" id="PF02770"/>
    </source>
</evidence>
<dbReference type="PANTHER" id="PTHR48083:SF13">
    <property type="entry name" value="ACYL-COA DEHYDROGENASE FAMILY MEMBER 11"/>
    <property type="match status" value="1"/>
</dbReference>